<feature type="non-terminal residue" evidence="1">
    <location>
        <position position="1"/>
    </location>
</feature>
<accession>A0A6H5GN61</accession>
<dbReference type="EMBL" id="CADCXU010017535">
    <property type="protein sequence ID" value="CAB0006283.1"/>
    <property type="molecule type" value="Genomic_DNA"/>
</dbReference>
<sequence length="88" mass="10256">MKIHDYCQSNAIYHCHSHNIQEMKSPSAHWLHDALISRPYRRRLVQSGLFLFDDPTSQGIFQCGIILEYRRSRGDGFAPMLDGTRIHI</sequence>
<protein>
    <submittedName>
        <fullName evidence="1">Uncharacterized protein</fullName>
    </submittedName>
</protein>
<evidence type="ECO:0000313" key="1">
    <source>
        <dbReference type="EMBL" id="CAB0005246.1"/>
    </source>
</evidence>
<dbReference type="Proteomes" id="UP000479000">
    <property type="component" value="Unassembled WGS sequence"/>
</dbReference>
<gene>
    <name evidence="1" type="ORF">NTEN_LOCUS10723</name>
    <name evidence="2" type="ORF">NTEN_LOCUS11760</name>
    <name evidence="3" type="ORF">NTEN_LOCUS11769</name>
</gene>
<name>A0A6H5GN61_9HEMI</name>
<dbReference type="EMBL" id="CADCXU010016067">
    <property type="protein sequence ID" value="CAB0005246.1"/>
    <property type="molecule type" value="Genomic_DNA"/>
</dbReference>
<reference evidence="1 4" key="1">
    <citation type="submission" date="2020-02" db="EMBL/GenBank/DDBJ databases">
        <authorList>
            <person name="Ferguson B K."/>
        </authorList>
    </citation>
    <scope>NUCLEOTIDE SEQUENCE [LARGE SCALE GENOMIC DNA]</scope>
</reference>
<keyword evidence="4" id="KW-1185">Reference proteome</keyword>
<proteinExistence type="predicted"/>
<dbReference type="EMBL" id="CADCXU010017546">
    <property type="protein sequence ID" value="CAB0006292.1"/>
    <property type="molecule type" value="Genomic_DNA"/>
</dbReference>
<evidence type="ECO:0000313" key="4">
    <source>
        <dbReference type="Proteomes" id="UP000479000"/>
    </source>
</evidence>
<dbReference type="AlphaFoldDB" id="A0A6H5GN61"/>
<feature type="non-terminal residue" evidence="1">
    <location>
        <position position="88"/>
    </location>
</feature>
<organism evidence="1 4">
    <name type="scientific">Nesidiocoris tenuis</name>
    <dbReference type="NCBI Taxonomy" id="355587"/>
    <lineage>
        <taxon>Eukaryota</taxon>
        <taxon>Metazoa</taxon>
        <taxon>Ecdysozoa</taxon>
        <taxon>Arthropoda</taxon>
        <taxon>Hexapoda</taxon>
        <taxon>Insecta</taxon>
        <taxon>Pterygota</taxon>
        <taxon>Neoptera</taxon>
        <taxon>Paraneoptera</taxon>
        <taxon>Hemiptera</taxon>
        <taxon>Heteroptera</taxon>
        <taxon>Panheteroptera</taxon>
        <taxon>Cimicomorpha</taxon>
        <taxon>Miridae</taxon>
        <taxon>Dicyphina</taxon>
        <taxon>Nesidiocoris</taxon>
    </lineage>
</organism>
<evidence type="ECO:0000313" key="3">
    <source>
        <dbReference type="EMBL" id="CAB0006292.1"/>
    </source>
</evidence>
<evidence type="ECO:0000313" key="2">
    <source>
        <dbReference type="EMBL" id="CAB0006283.1"/>
    </source>
</evidence>